<dbReference type="EMBL" id="FMIC01000002">
    <property type="protein sequence ID" value="SCL64545.1"/>
    <property type="molecule type" value="Genomic_DNA"/>
</dbReference>
<dbReference type="RefSeq" id="WP_091628261.1">
    <property type="nucleotide sequence ID" value="NZ_CP109071.1"/>
</dbReference>
<protein>
    <submittedName>
        <fullName evidence="3">Uncharacterized protein</fullName>
    </submittedName>
</protein>
<organism evidence="3 5">
    <name type="scientific">Micromonospora peucetia</name>
    <dbReference type="NCBI Taxonomy" id="47871"/>
    <lineage>
        <taxon>Bacteria</taxon>
        <taxon>Bacillati</taxon>
        <taxon>Actinomycetota</taxon>
        <taxon>Actinomycetes</taxon>
        <taxon>Micromonosporales</taxon>
        <taxon>Micromonosporaceae</taxon>
        <taxon>Micromonospora</taxon>
    </lineage>
</organism>
<keyword evidence="2" id="KW-1133">Transmembrane helix</keyword>
<accession>A0A1C6VE73</accession>
<gene>
    <name evidence="3" type="ORF">GA0070608_2971</name>
    <name evidence="4" type="ORF">OIE14_18250</name>
</gene>
<keyword evidence="2" id="KW-0472">Membrane</keyword>
<reference evidence="3 5" key="1">
    <citation type="submission" date="2016-06" db="EMBL/GenBank/DDBJ databases">
        <authorList>
            <person name="Kjaerup R.B."/>
            <person name="Dalgaard T.S."/>
            <person name="Juul-Madsen H.R."/>
        </authorList>
    </citation>
    <scope>NUCLEOTIDE SEQUENCE [LARGE SCALE GENOMIC DNA]</scope>
    <source>
        <strain evidence="3 5">DSM 43363</strain>
    </source>
</reference>
<evidence type="ECO:0000313" key="6">
    <source>
        <dbReference type="Proteomes" id="UP001334804"/>
    </source>
</evidence>
<evidence type="ECO:0000313" key="4">
    <source>
        <dbReference type="EMBL" id="WSA30153.1"/>
    </source>
</evidence>
<evidence type="ECO:0000256" key="2">
    <source>
        <dbReference type="SAM" id="Phobius"/>
    </source>
</evidence>
<feature type="transmembrane region" description="Helical" evidence="2">
    <location>
        <begin position="29"/>
        <end position="50"/>
    </location>
</feature>
<name>A0A1C6VE73_9ACTN</name>
<proteinExistence type="predicted"/>
<sequence>MANPHVDPAPDAGTTTAPSAGPLRRRRRGVVATAALLGLVLVGVGAVLAYQSFASPADEDSGVRACRSSGVLIHGEQGPIVPREKLVELTELFEASADPHLAKVGFTTVGLVERVQRMRGETGPGAEFYRQSLREALPDFVAACGKHGVTIEG</sequence>
<evidence type="ECO:0000256" key="1">
    <source>
        <dbReference type="SAM" id="MobiDB-lite"/>
    </source>
</evidence>
<evidence type="ECO:0000313" key="3">
    <source>
        <dbReference type="EMBL" id="SCL64545.1"/>
    </source>
</evidence>
<keyword evidence="2" id="KW-0812">Transmembrane</keyword>
<dbReference type="EMBL" id="CP109071">
    <property type="protein sequence ID" value="WSA30153.1"/>
    <property type="molecule type" value="Genomic_DNA"/>
</dbReference>
<feature type="region of interest" description="Disordered" evidence="1">
    <location>
        <begin position="1"/>
        <end position="25"/>
    </location>
</feature>
<keyword evidence="6" id="KW-1185">Reference proteome</keyword>
<reference evidence="4 6" key="2">
    <citation type="submission" date="2022-10" db="EMBL/GenBank/DDBJ databases">
        <title>The complete genomes of actinobacterial strains from the NBC collection.</title>
        <authorList>
            <person name="Joergensen T.S."/>
            <person name="Alvarez Arevalo M."/>
            <person name="Sterndorff E.B."/>
            <person name="Faurdal D."/>
            <person name="Vuksanovic O."/>
            <person name="Mourched A.-S."/>
            <person name="Charusanti P."/>
            <person name="Shaw S."/>
            <person name="Blin K."/>
            <person name="Weber T."/>
        </authorList>
    </citation>
    <scope>NUCLEOTIDE SEQUENCE [LARGE SCALE GENOMIC DNA]</scope>
    <source>
        <strain evidence="4 6">NBC 01809</strain>
    </source>
</reference>
<dbReference type="Proteomes" id="UP001334804">
    <property type="component" value="Chromosome"/>
</dbReference>
<dbReference type="Proteomes" id="UP000199343">
    <property type="component" value="Unassembled WGS sequence"/>
</dbReference>
<dbReference type="AlphaFoldDB" id="A0A1C6VE73"/>
<evidence type="ECO:0000313" key="5">
    <source>
        <dbReference type="Proteomes" id="UP000199343"/>
    </source>
</evidence>